<dbReference type="InterPro" id="IPR006058">
    <property type="entry name" value="2Fe2S_fd_BS"/>
</dbReference>
<keyword evidence="6" id="KW-0560">Oxidoreductase</keyword>
<evidence type="ECO:0000256" key="6">
    <source>
        <dbReference type="ARBA" id="ARBA00023002"/>
    </source>
</evidence>
<dbReference type="PROSITE" id="PS00197">
    <property type="entry name" value="2FE2S_FER_1"/>
    <property type="match status" value="1"/>
</dbReference>
<dbReference type="PROSITE" id="PS51085">
    <property type="entry name" value="2FE2S_FER_2"/>
    <property type="match status" value="1"/>
</dbReference>
<dbReference type="EMBL" id="VYGV01000012">
    <property type="protein sequence ID" value="NWF46494.1"/>
    <property type="molecule type" value="Genomic_DNA"/>
</dbReference>
<dbReference type="InterPro" id="IPR001041">
    <property type="entry name" value="2Fe-2S_ferredoxin-type"/>
</dbReference>
<dbReference type="SUPFAM" id="SSF63380">
    <property type="entry name" value="Riboflavin synthase domain-like"/>
    <property type="match status" value="1"/>
</dbReference>
<evidence type="ECO:0000256" key="1">
    <source>
        <dbReference type="ARBA" id="ARBA00001917"/>
    </source>
</evidence>
<keyword evidence="7" id="KW-0408">Iron</keyword>
<dbReference type="InterPro" id="IPR050415">
    <property type="entry name" value="MRET"/>
</dbReference>
<proteinExistence type="predicted"/>
<evidence type="ECO:0000256" key="7">
    <source>
        <dbReference type="ARBA" id="ARBA00023004"/>
    </source>
</evidence>
<dbReference type="PANTHER" id="PTHR47354:SF1">
    <property type="entry name" value="CARNITINE MONOOXYGENASE REDUCTASE SUBUNIT"/>
    <property type="match status" value="1"/>
</dbReference>
<feature type="domain" description="2Fe-2S ferredoxin-type" evidence="9">
    <location>
        <begin position="238"/>
        <end position="323"/>
    </location>
</feature>
<dbReference type="RefSeq" id="WP_177136374.1">
    <property type="nucleotide sequence ID" value="NZ_JAGPWB010000027.1"/>
</dbReference>
<dbReference type="CDD" id="cd06185">
    <property type="entry name" value="PDR_like"/>
    <property type="match status" value="1"/>
</dbReference>
<dbReference type="SUPFAM" id="SSF54292">
    <property type="entry name" value="2Fe-2S ferredoxin-like"/>
    <property type="match status" value="1"/>
</dbReference>
<dbReference type="Gene3D" id="2.40.30.10">
    <property type="entry name" value="Translation factors"/>
    <property type="match status" value="1"/>
</dbReference>
<comment type="caution">
    <text evidence="11">The sequence shown here is derived from an EMBL/GenBank/DDBJ whole genome shotgun (WGS) entry which is preliminary data.</text>
</comment>
<keyword evidence="5" id="KW-0479">Metal-binding</keyword>
<dbReference type="GO" id="GO:0051537">
    <property type="term" value="F:2 iron, 2 sulfur cluster binding"/>
    <property type="evidence" value="ECO:0007669"/>
    <property type="project" value="UniProtKB-KW"/>
</dbReference>
<dbReference type="Pfam" id="PF22290">
    <property type="entry name" value="DmmA-like_N"/>
    <property type="match status" value="1"/>
</dbReference>
<dbReference type="Proteomes" id="UP000545507">
    <property type="component" value="Unassembled WGS sequence"/>
</dbReference>
<gene>
    <name evidence="11" type="ORF">F3K02_14725</name>
</gene>
<sequence>MSEPQTPLLVRVVRKHTEALGICSLDLVAEPGHTLPPFSAGAHIDVALPNGLVRQYSLCNPPGETGRYQIAVLRDAASRGGSLAVHDAVAEGATLHISAPKNHFPLATDAAHHLLLAGGIGITPLLAMAERLSSAGECFELHHCTRSRDRTPFLERVAASSFARHTHHHFDDGDALQKLDIAATLQRAPEGAHLYVCGPQGFMDAVLAAGRAAGWPEERLHREYFAAAPVDHTNDGGFELEIASSGRVIPVRADQSALAALLAAGIDIPMSCEQGVCGTCLTRVKAGTPDHRDQYLTPEEQAANDQFLPCCSRASSARLVLDL</sequence>
<evidence type="ECO:0000259" key="10">
    <source>
        <dbReference type="PROSITE" id="PS51384"/>
    </source>
</evidence>
<keyword evidence="8" id="KW-0411">Iron-sulfur</keyword>
<keyword evidence="12" id="KW-1185">Reference proteome</keyword>
<evidence type="ECO:0000256" key="8">
    <source>
        <dbReference type="ARBA" id="ARBA00023014"/>
    </source>
</evidence>
<dbReference type="GO" id="GO:0016491">
    <property type="term" value="F:oxidoreductase activity"/>
    <property type="evidence" value="ECO:0007669"/>
    <property type="project" value="UniProtKB-KW"/>
</dbReference>
<dbReference type="InterPro" id="IPR054582">
    <property type="entry name" value="DmmA-like_N"/>
</dbReference>
<keyword evidence="4" id="KW-0001">2Fe-2S</keyword>
<dbReference type="Pfam" id="PF00111">
    <property type="entry name" value="Fer2"/>
    <property type="match status" value="1"/>
</dbReference>
<name>A0A7Y8GYH9_9BURK</name>
<evidence type="ECO:0000313" key="12">
    <source>
        <dbReference type="Proteomes" id="UP000545507"/>
    </source>
</evidence>
<evidence type="ECO:0000256" key="3">
    <source>
        <dbReference type="ARBA" id="ARBA00022643"/>
    </source>
</evidence>
<dbReference type="Gene3D" id="3.40.50.80">
    <property type="entry name" value="Nucleotide-binding domain of ferredoxin-NADP reductase (FNR) module"/>
    <property type="match status" value="1"/>
</dbReference>
<evidence type="ECO:0000256" key="4">
    <source>
        <dbReference type="ARBA" id="ARBA00022714"/>
    </source>
</evidence>
<evidence type="ECO:0000313" key="11">
    <source>
        <dbReference type="EMBL" id="NWF46494.1"/>
    </source>
</evidence>
<dbReference type="GO" id="GO:0046872">
    <property type="term" value="F:metal ion binding"/>
    <property type="evidence" value="ECO:0007669"/>
    <property type="project" value="UniProtKB-KW"/>
</dbReference>
<dbReference type="PRINTS" id="PR00409">
    <property type="entry name" value="PHDIOXRDTASE"/>
</dbReference>
<dbReference type="AlphaFoldDB" id="A0A7Y8GYH9"/>
<dbReference type="Gene3D" id="3.10.20.30">
    <property type="match status" value="1"/>
</dbReference>
<evidence type="ECO:0000256" key="5">
    <source>
        <dbReference type="ARBA" id="ARBA00022723"/>
    </source>
</evidence>
<protein>
    <submittedName>
        <fullName evidence="11">Oxidoreductase</fullName>
    </submittedName>
</protein>
<comment type="cofactor">
    <cofactor evidence="1">
        <name>FMN</name>
        <dbReference type="ChEBI" id="CHEBI:58210"/>
    </cofactor>
</comment>
<dbReference type="InterPro" id="IPR017938">
    <property type="entry name" value="Riboflavin_synthase-like_b-brl"/>
</dbReference>
<dbReference type="InterPro" id="IPR017927">
    <property type="entry name" value="FAD-bd_FR_type"/>
</dbReference>
<evidence type="ECO:0000259" key="9">
    <source>
        <dbReference type="PROSITE" id="PS51085"/>
    </source>
</evidence>
<dbReference type="PANTHER" id="PTHR47354">
    <property type="entry name" value="NADH OXIDOREDUCTASE HCR"/>
    <property type="match status" value="1"/>
</dbReference>
<dbReference type="SUPFAM" id="SSF52343">
    <property type="entry name" value="Ferredoxin reductase-like, C-terminal NADP-linked domain"/>
    <property type="match status" value="1"/>
</dbReference>
<accession>A0A7Y8GYH9</accession>
<reference evidence="11 12" key="1">
    <citation type="submission" date="2019-09" db="EMBL/GenBank/DDBJ databases">
        <title>Hydrogenophaga aromatica sp. nov., isolated from a para-xylene-degrading enrichment culture.</title>
        <authorList>
            <person name="Tancsics A."/>
            <person name="Banerjee S."/>
        </authorList>
    </citation>
    <scope>NUCLEOTIDE SEQUENCE [LARGE SCALE GENOMIC DNA]</scope>
    <source>
        <strain evidence="11 12">D2P1</strain>
    </source>
</reference>
<keyword evidence="3" id="KW-0288">FMN</keyword>
<keyword evidence="2" id="KW-0285">Flavoprotein</keyword>
<dbReference type="InterPro" id="IPR039261">
    <property type="entry name" value="FNR_nucleotide-bd"/>
</dbReference>
<dbReference type="InterPro" id="IPR012675">
    <property type="entry name" value="Beta-grasp_dom_sf"/>
</dbReference>
<dbReference type="InterPro" id="IPR036010">
    <property type="entry name" value="2Fe-2S_ferredoxin-like_sf"/>
</dbReference>
<dbReference type="PROSITE" id="PS51384">
    <property type="entry name" value="FAD_FR"/>
    <property type="match status" value="1"/>
</dbReference>
<dbReference type="CDD" id="cd00207">
    <property type="entry name" value="fer2"/>
    <property type="match status" value="1"/>
</dbReference>
<organism evidence="11 12">
    <name type="scientific">Hydrogenophaga aromaticivorans</name>
    <dbReference type="NCBI Taxonomy" id="2610898"/>
    <lineage>
        <taxon>Bacteria</taxon>
        <taxon>Pseudomonadati</taxon>
        <taxon>Pseudomonadota</taxon>
        <taxon>Betaproteobacteria</taxon>
        <taxon>Burkholderiales</taxon>
        <taxon>Comamonadaceae</taxon>
        <taxon>Hydrogenophaga</taxon>
    </lineage>
</organism>
<feature type="domain" description="FAD-binding FR-type" evidence="10">
    <location>
        <begin position="5"/>
        <end position="107"/>
    </location>
</feature>
<evidence type="ECO:0000256" key="2">
    <source>
        <dbReference type="ARBA" id="ARBA00022630"/>
    </source>
</evidence>